<protein>
    <submittedName>
        <fullName evidence="2">Uncharacterized protein</fullName>
    </submittedName>
</protein>
<evidence type="ECO:0000313" key="2">
    <source>
        <dbReference type="EMBL" id="KPH79689.1"/>
    </source>
</evidence>
<accession>A0A0N1FD16</accession>
<dbReference type="AlphaFoldDB" id="A0A0N1FD16"/>
<sequence>MSQSQAAIQTSPLPMSGGADAPPFWELEDLIGNGFPREAALAVMAARRPATTLRFHDAAIQPPDIHAPGPLQKPIRHELLTVVLAGA</sequence>
<evidence type="ECO:0000313" key="3">
    <source>
        <dbReference type="Proteomes" id="UP000037822"/>
    </source>
</evidence>
<feature type="compositionally biased region" description="Polar residues" evidence="1">
    <location>
        <begin position="1"/>
        <end position="13"/>
    </location>
</feature>
<evidence type="ECO:0000256" key="1">
    <source>
        <dbReference type="SAM" id="MobiDB-lite"/>
    </source>
</evidence>
<reference evidence="2 3" key="1">
    <citation type="submission" date="2015-07" db="EMBL/GenBank/DDBJ databases">
        <title>Whole genome sequencing of Bosea vaviloviae isolated from cave pool.</title>
        <authorList>
            <person name="Tan N.E.H."/>
            <person name="Lee Y.P."/>
            <person name="Gan H.M."/>
            <person name="Barton H."/>
            <person name="Savka M.A."/>
        </authorList>
    </citation>
    <scope>NUCLEOTIDE SEQUENCE [LARGE SCALE GENOMIC DNA]</scope>
    <source>
        <strain evidence="2 3">SD260</strain>
    </source>
</reference>
<gene>
    <name evidence="2" type="ORF">AE618_17780</name>
</gene>
<dbReference type="Proteomes" id="UP000037822">
    <property type="component" value="Unassembled WGS sequence"/>
</dbReference>
<name>A0A0N1FD16_9HYPH</name>
<feature type="region of interest" description="Disordered" evidence="1">
    <location>
        <begin position="1"/>
        <end position="20"/>
    </location>
</feature>
<proteinExistence type="predicted"/>
<dbReference type="PATRIC" id="fig|1526658.3.peg.310"/>
<dbReference type="EMBL" id="LGSZ01000048">
    <property type="protein sequence ID" value="KPH79689.1"/>
    <property type="molecule type" value="Genomic_DNA"/>
</dbReference>
<organism evidence="2 3">
    <name type="scientific">Bosea vaviloviae</name>
    <dbReference type="NCBI Taxonomy" id="1526658"/>
    <lineage>
        <taxon>Bacteria</taxon>
        <taxon>Pseudomonadati</taxon>
        <taxon>Pseudomonadota</taxon>
        <taxon>Alphaproteobacteria</taxon>
        <taxon>Hyphomicrobiales</taxon>
        <taxon>Boseaceae</taxon>
        <taxon>Bosea</taxon>
    </lineage>
</organism>
<keyword evidence="3" id="KW-1185">Reference proteome</keyword>
<comment type="caution">
    <text evidence="2">The sequence shown here is derived from an EMBL/GenBank/DDBJ whole genome shotgun (WGS) entry which is preliminary data.</text>
</comment>